<sequence length="343" mass="39264">MPVYKNHLWVSVCVAVFVAIINIVIYSVSATHNEITVSKGIFSGIMRSMATSSTFMDDVYTFRVEHIGRNIQDLITMFEKNNSSLGICVTAEIRSFNSDEKVSNTYCSHNESMIALMSENRRNDVVSGEERIRIGKKELGHVSWFLAPSKIRPLFRKMNGGYSVPLIYACIEILFFLLLSKIIRSYIAQKTPGDKALSYQETMTQLHQEKEDVISENDLLAENIARLQLQLSNITKITEHNKRHFAINGDLLYAQYSHPYTNLYYASGKCLKIRCSLAILENSFPIHWIRINRSCVVNSQAIRERGIEYKSDKKSTLIIQIKNKPIELEVGKNYEEQLVQVFS</sequence>
<evidence type="ECO:0000313" key="4">
    <source>
        <dbReference type="EMBL" id="SHO54936.1"/>
    </source>
</evidence>
<keyword evidence="1" id="KW-0902">Two-component regulatory system</keyword>
<dbReference type="Proteomes" id="UP000184600">
    <property type="component" value="Unassembled WGS sequence"/>
</dbReference>
<dbReference type="GO" id="GO:0000160">
    <property type="term" value="P:phosphorelay signal transduction system"/>
    <property type="evidence" value="ECO:0007669"/>
    <property type="project" value="UniProtKB-KW"/>
</dbReference>
<keyword evidence="5" id="KW-1185">Reference proteome</keyword>
<dbReference type="GO" id="GO:0003677">
    <property type="term" value="F:DNA binding"/>
    <property type="evidence" value="ECO:0007669"/>
    <property type="project" value="UniProtKB-KW"/>
</dbReference>
<name>A0A1M7YQX9_9VIBR</name>
<dbReference type="Pfam" id="PF04397">
    <property type="entry name" value="LytTR"/>
    <property type="match status" value="1"/>
</dbReference>
<dbReference type="EMBL" id="FRFG01000009">
    <property type="protein sequence ID" value="SHO54936.1"/>
    <property type="molecule type" value="Genomic_DNA"/>
</dbReference>
<dbReference type="AlphaFoldDB" id="A0A1M7YQX9"/>
<feature type="transmembrane region" description="Helical" evidence="2">
    <location>
        <begin position="6"/>
        <end position="29"/>
    </location>
</feature>
<evidence type="ECO:0000256" key="1">
    <source>
        <dbReference type="ARBA" id="ARBA00023012"/>
    </source>
</evidence>
<protein>
    <submittedName>
        <fullName evidence="4">LytTr DNA-binding domain protein</fullName>
    </submittedName>
</protein>
<dbReference type="Gene3D" id="2.40.50.1020">
    <property type="entry name" value="LytTr DNA-binding domain"/>
    <property type="match status" value="1"/>
</dbReference>
<feature type="transmembrane region" description="Helical" evidence="2">
    <location>
        <begin position="160"/>
        <end position="179"/>
    </location>
</feature>
<dbReference type="InterPro" id="IPR007492">
    <property type="entry name" value="LytTR_DNA-bd_dom"/>
</dbReference>
<keyword evidence="2" id="KW-0812">Transmembrane</keyword>
<feature type="domain" description="HTH LytTR-type" evidence="3">
    <location>
        <begin position="241"/>
        <end position="343"/>
    </location>
</feature>
<dbReference type="OrthoDB" id="5852940at2"/>
<accession>A0A1M7YQX9</accession>
<proteinExistence type="predicted"/>
<dbReference type="RefSeq" id="WP_073579839.1">
    <property type="nucleotide sequence ID" value="NZ_AP024897.1"/>
</dbReference>
<dbReference type="SMART" id="SM00850">
    <property type="entry name" value="LytTR"/>
    <property type="match status" value="1"/>
</dbReference>
<evidence type="ECO:0000259" key="3">
    <source>
        <dbReference type="SMART" id="SM00850"/>
    </source>
</evidence>
<organism evidence="4 5">
    <name type="scientific">Vibrio quintilis</name>
    <dbReference type="NCBI Taxonomy" id="1117707"/>
    <lineage>
        <taxon>Bacteria</taxon>
        <taxon>Pseudomonadati</taxon>
        <taxon>Pseudomonadota</taxon>
        <taxon>Gammaproteobacteria</taxon>
        <taxon>Vibrionales</taxon>
        <taxon>Vibrionaceae</taxon>
        <taxon>Vibrio</taxon>
    </lineage>
</organism>
<keyword evidence="2" id="KW-0472">Membrane</keyword>
<keyword evidence="2" id="KW-1133">Transmembrane helix</keyword>
<evidence type="ECO:0000313" key="5">
    <source>
        <dbReference type="Proteomes" id="UP000184600"/>
    </source>
</evidence>
<keyword evidence="4" id="KW-0238">DNA-binding</keyword>
<gene>
    <name evidence="4" type="ORF">VQ7734_00655</name>
</gene>
<dbReference type="STRING" id="1117707.VQ7734_00655"/>
<reference evidence="5" key="1">
    <citation type="submission" date="2016-12" db="EMBL/GenBank/DDBJ databases">
        <authorList>
            <person name="Rodrigo-Torres L."/>
            <person name="Arahal R.D."/>
            <person name="Lucena T."/>
        </authorList>
    </citation>
    <scope>NUCLEOTIDE SEQUENCE [LARGE SCALE GENOMIC DNA]</scope>
</reference>
<evidence type="ECO:0000256" key="2">
    <source>
        <dbReference type="SAM" id="Phobius"/>
    </source>
</evidence>